<dbReference type="Gene3D" id="3.80.10.10">
    <property type="entry name" value="Ribonuclease Inhibitor"/>
    <property type="match status" value="2"/>
</dbReference>
<dbReference type="InterPro" id="IPR032675">
    <property type="entry name" value="LRR_dom_sf"/>
</dbReference>
<evidence type="ECO:0000313" key="15">
    <source>
        <dbReference type="Proteomes" id="UP000825935"/>
    </source>
</evidence>
<feature type="transmembrane region" description="Helical" evidence="12">
    <location>
        <begin position="20"/>
        <end position="43"/>
    </location>
</feature>
<evidence type="ECO:0000256" key="11">
    <source>
        <dbReference type="SAM" id="MobiDB-lite"/>
    </source>
</evidence>
<feature type="transmembrane region" description="Helical" evidence="12">
    <location>
        <begin position="306"/>
        <end position="338"/>
    </location>
</feature>
<evidence type="ECO:0000256" key="4">
    <source>
        <dbReference type="ARBA" id="ARBA00022729"/>
    </source>
</evidence>
<feature type="region of interest" description="Disordered" evidence="11">
    <location>
        <begin position="344"/>
        <end position="389"/>
    </location>
</feature>
<dbReference type="SUPFAM" id="SSF52058">
    <property type="entry name" value="L domain-like"/>
    <property type="match status" value="1"/>
</dbReference>
<dbReference type="EMBL" id="CM035411">
    <property type="protein sequence ID" value="KAH7434271.1"/>
    <property type="molecule type" value="Genomic_DNA"/>
</dbReference>
<evidence type="ECO:0000256" key="7">
    <source>
        <dbReference type="ARBA" id="ARBA00022840"/>
    </source>
</evidence>
<keyword evidence="10" id="KW-0325">Glycoprotein</keyword>
<dbReference type="PANTHER" id="PTHR48010:SF58">
    <property type="entry name" value="RECEPTOR PROTEIN KINASE-LIKE PROTEIN ZAR1"/>
    <property type="match status" value="1"/>
</dbReference>
<dbReference type="GO" id="GO:0005524">
    <property type="term" value="F:ATP binding"/>
    <property type="evidence" value="ECO:0007669"/>
    <property type="project" value="UniProtKB-KW"/>
</dbReference>
<dbReference type="InterPro" id="IPR013210">
    <property type="entry name" value="LRR_N_plant-typ"/>
</dbReference>
<sequence length="708" mass="76914">MRYRYPYHLFFSHKSRILAVDASIGLVLFLWTYFLFAVDIAAVSGGDINTDAQALLRFKDSVAASNSPHFTSWSPSTVSSICTTWTGVRCKDLSTQQRVVSLRLPAKSLFGFIPENSLGLLDAIQELSLRSNALYGELPSDFVSNSPSLRKIYLQNNDFSGALPNIPASWPLLRQLDFSSNNLSGPIPRSLSNHTGLRSLLLQNNSLTGSLPPIDGASLSSFSVAHNKLSGPIPSSLSTFSVDSFEGNDELCGLPLATKCSNVTKVVEAPSPSHDSNSNSTFKPSHGSAVPLAISHTNKRNLNTKAIIGIACGSIAAALVAAGLLLCIIIKCCVAAGLSSVSASKRKAQTDQKKSGSFNHRAERQERIDRDKDNNAHQKGGADPKTRNPNSLVFFNKKVAPLFDLDELLRASAEVLGKGSCGTAYKAMIEDGTVVVVKRLRDVNCESEEFTQKMETLGRLEHSNLVPFKAYYYAKREKLLLMDYMPRGSLSALLHGNKARLPLSWIGRLSVAKAVAKALAYLHANRVVHGNLKSSNVLMVKADEAEDDAWSLADYGLAELISSSSKESGRLRFAMGYMAPEVEEVGSLSTMADVYSFGVLLLELLTGKSPVLLSAFNDHTLDLPMWVHASLMKDPTLSKIPISSPSIFDDSLLKLDHASQEDMVQLLHISILCTSSSPLQRPSMADVVPLIMELSKPSHLESDQDSSW</sequence>
<dbReference type="SUPFAM" id="SSF56112">
    <property type="entry name" value="Protein kinase-like (PK-like)"/>
    <property type="match status" value="1"/>
</dbReference>
<dbReference type="PROSITE" id="PS50011">
    <property type="entry name" value="PROTEIN_KINASE_DOM"/>
    <property type="match status" value="1"/>
</dbReference>
<evidence type="ECO:0000256" key="6">
    <source>
        <dbReference type="ARBA" id="ARBA00022741"/>
    </source>
</evidence>
<evidence type="ECO:0000256" key="10">
    <source>
        <dbReference type="ARBA" id="ARBA00023180"/>
    </source>
</evidence>
<keyword evidence="8 12" id="KW-1133">Transmembrane helix</keyword>
<keyword evidence="2" id="KW-0433">Leucine-rich repeat</keyword>
<dbReference type="Gene3D" id="3.30.200.20">
    <property type="entry name" value="Phosphorylase Kinase, domain 1"/>
    <property type="match status" value="1"/>
</dbReference>
<evidence type="ECO:0000256" key="1">
    <source>
        <dbReference type="ARBA" id="ARBA00004370"/>
    </source>
</evidence>
<evidence type="ECO:0000256" key="12">
    <source>
        <dbReference type="SAM" id="Phobius"/>
    </source>
</evidence>
<dbReference type="FunFam" id="3.30.200.20:FF:000307">
    <property type="entry name" value="pollen receptor-like kinase 1"/>
    <property type="match status" value="1"/>
</dbReference>
<organism evidence="14 15">
    <name type="scientific">Ceratopteris richardii</name>
    <name type="common">Triangle waterfern</name>
    <dbReference type="NCBI Taxonomy" id="49495"/>
    <lineage>
        <taxon>Eukaryota</taxon>
        <taxon>Viridiplantae</taxon>
        <taxon>Streptophyta</taxon>
        <taxon>Embryophyta</taxon>
        <taxon>Tracheophyta</taxon>
        <taxon>Polypodiopsida</taxon>
        <taxon>Polypodiidae</taxon>
        <taxon>Polypodiales</taxon>
        <taxon>Pteridineae</taxon>
        <taxon>Pteridaceae</taxon>
        <taxon>Parkerioideae</taxon>
        <taxon>Ceratopteris</taxon>
    </lineage>
</organism>
<dbReference type="Proteomes" id="UP000825935">
    <property type="component" value="Chromosome 6"/>
</dbReference>
<dbReference type="InterPro" id="IPR011009">
    <property type="entry name" value="Kinase-like_dom_sf"/>
</dbReference>
<dbReference type="FunFam" id="3.80.10.10:FF:000400">
    <property type="entry name" value="Nuclear pore complex protein NUP107"/>
    <property type="match status" value="1"/>
</dbReference>
<comment type="subcellular location">
    <subcellularLocation>
        <location evidence="1">Membrane</location>
    </subcellularLocation>
</comment>
<proteinExistence type="predicted"/>
<feature type="domain" description="Protein kinase" evidence="13">
    <location>
        <begin position="410"/>
        <end position="691"/>
    </location>
</feature>
<keyword evidence="6" id="KW-0547">Nucleotide-binding</keyword>
<evidence type="ECO:0000256" key="8">
    <source>
        <dbReference type="ARBA" id="ARBA00022989"/>
    </source>
</evidence>
<dbReference type="PANTHER" id="PTHR48010">
    <property type="entry name" value="OS05G0588300 PROTEIN"/>
    <property type="match status" value="1"/>
</dbReference>
<protein>
    <recommendedName>
        <fullName evidence="13">Protein kinase domain-containing protein</fullName>
    </recommendedName>
</protein>
<keyword evidence="3 12" id="KW-0812">Transmembrane</keyword>
<keyword evidence="5" id="KW-0677">Repeat</keyword>
<evidence type="ECO:0000256" key="9">
    <source>
        <dbReference type="ARBA" id="ARBA00023136"/>
    </source>
</evidence>
<dbReference type="OrthoDB" id="1922484at2759"/>
<evidence type="ECO:0000256" key="5">
    <source>
        <dbReference type="ARBA" id="ARBA00022737"/>
    </source>
</evidence>
<evidence type="ECO:0000256" key="2">
    <source>
        <dbReference type="ARBA" id="ARBA00022614"/>
    </source>
</evidence>
<keyword evidence="7" id="KW-0067">ATP-binding</keyword>
<dbReference type="Pfam" id="PF00560">
    <property type="entry name" value="LRR_1"/>
    <property type="match status" value="1"/>
</dbReference>
<dbReference type="Gene3D" id="1.10.510.10">
    <property type="entry name" value="Transferase(Phosphotransferase) domain 1"/>
    <property type="match status" value="1"/>
</dbReference>
<comment type="caution">
    <text evidence="14">The sequence shown here is derived from an EMBL/GenBank/DDBJ whole genome shotgun (WGS) entry which is preliminary data.</text>
</comment>
<name>A0A8T2UDC8_CERRI</name>
<dbReference type="InterPro" id="IPR001611">
    <property type="entry name" value="Leu-rich_rpt"/>
</dbReference>
<gene>
    <name evidence="14" type="ORF">KP509_06G008600</name>
</gene>
<dbReference type="InterPro" id="IPR000719">
    <property type="entry name" value="Prot_kinase_dom"/>
</dbReference>
<keyword evidence="9 12" id="KW-0472">Membrane</keyword>
<feature type="compositionally biased region" description="Basic and acidic residues" evidence="11">
    <location>
        <begin position="348"/>
        <end position="386"/>
    </location>
</feature>
<dbReference type="InterPro" id="IPR001245">
    <property type="entry name" value="Ser-Thr/Tyr_kinase_cat_dom"/>
</dbReference>
<evidence type="ECO:0000313" key="14">
    <source>
        <dbReference type="EMBL" id="KAH7434271.1"/>
    </source>
</evidence>
<dbReference type="Pfam" id="PF07714">
    <property type="entry name" value="PK_Tyr_Ser-Thr"/>
    <property type="match status" value="1"/>
</dbReference>
<keyword evidence="4" id="KW-0732">Signal</keyword>
<keyword evidence="15" id="KW-1185">Reference proteome</keyword>
<accession>A0A8T2UDC8</accession>
<dbReference type="OMA" id="TWVIRSR"/>
<evidence type="ECO:0000256" key="3">
    <source>
        <dbReference type="ARBA" id="ARBA00022692"/>
    </source>
</evidence>
<evidence type="ECO:0000259" key="13">
    <source>
        <dbReference type="PROSITE" id="PS50011"/>
    </source>
</evidence>
<dbReference type="AlphaFoldDB" id="A0A8T2UDC8"/>
<dbReference type="InterPro" id="IPR050994">
    <property type="entry name" value="At_inactive_RLKs"/>
</dbReference>
<dbReference type="GO" id="GO:0004672">
    <property type="term" value="F:protein kinase activity"/>
    <property type="evidence" value="ECO:0007669"/>
    <property type="project" value="InterPro"/>
</dbReference>
<dbReference type="GO" id="GO:0016020">
    <property type="term" value="C:membrane"/>
    <property type="evidence" value="ECO:0007669"/>
    <property type="project" value="UniProtKB-SubCell"/>
</dbReference>
<dbReference type="Pfam" id="PF08263">
    <property type="entry name" value="LRRNT_2"/>
    <property type="match status" value="1"/>
</dbReference>
<reference evidence="14" key="1">
    <citation type="submission" date="2021-08" db="EMBL/GenBank/DDBJ databases">
        <title>WGS assembly of Ceratopteris richardii.</title>
        <authorList>
            <person name="Marchant D.B."/>
            <person name="Chen G."/>
            <person name="Jenkins J."/>
            <person name="Shu S."/>
            <person name="Leebens-Mack J."/>
            <person name="Grimwood J."/>
            <person name="Schmutz J."/>
            <person name="Soltis P."/>
            <person name="Soltis D."/>
            <person name="Chen Z.-H."/>
        </authorList>
    </citation>
    <scope>NUCLEOTIDE SEQUENCE</scope>
    <source>
        <strain evidence="14">Whitten #5841</strain>
        <tissue evidence="14">Leaf</tissue>
    </source>
</reference>